<keyword evidence="3" id="KW-1185">Reference proteome</keyword>
<name>A0ABD3H9N5_9MARC</name>
<evidence type="ECO:0000256" key="1">
    <source>
        <dbReference type="SAM" id="Coils"/>
    </source>
</evidence>
<sequence length="434" mass="48346">MYHFFVQTAKRDLVLEVWDKAGQELFNISAQEFFEKYGADVGKLHKFVSDRVTYNPWAITVIGKPCYQGIQRVLSFSRAGNASVVDCTSSTHVGVVRIGQPESKAKVSSDLSGVNTKRSSSSVTALLRLQSRVNNMEKDIAEAIAALKLEQEDDSVQFSATANQDLSQVKQTGPAYNVAEAADELGLTVTRFVTERFGFVKVLQAAHAREKQRISAEFEAKLLEAESRVAALSDECSSVRGIHEKLQQRWRIDMSALEAQAIFDQAKLTNDIRVLTGELESSKEELSKLQLDLERSNAASAKTEELRTANLRVVELKLKEQTWEADTKRLQLELEKLKVDTFKTQSTLADRIAALEQELKAKATAAECLQKALEAEMQRSSDLQLKIQEATDAIAASKFVQERAEKAQAAARSELVKVRTEFCLSKLLKPRTVN</sequence>
<organism evidence="2 3">
    <name type="scientific">Riccia sorocarpa</name>
    <dbReference type="NCBI Taxonomy" id="122646"/>
    <lineage>
        <taxon>Eukaryota</taxon>
        <taxon>Viridiplantae</taxon>
        <taxon>Streptophyta</taxon>
        <taxon>Embryophyta</taxon>
        <taxon>Marchantiophyta</taxon>
        <taxon>Marchantiopsida</taxon>
        <taxon>Marchantiidae</taxon>
        <taxon>Marchantiales</taxon>
        <taxon>Ricciaceae</taxon>
        <taxon>Riccia</taxon>
    </lineage>
</organism>
<proteinExistence type="predicted"/>
<feature type="coiled-coil region" evidence="1">
    <location>
        <begin position="126"/>
        <end position="153"/>
    </location>
</feature>
<protein>
    <submittedName>
        <fullName evidence="2">Uncharacterized protein</fullName>
    </submittedName>
</protein>
<evidence type="ECO:0000313" key="2">
    <source>
        <dbReference type="EMBL" id="KAL3688138.1"/>
    </source>
</evidence>
<reference evidence="2 3" key="1">
    <citation type="submission" date="2024-09" db="EMBL/GenBank/DDBJ databases">
        <title>Chromosome-scale assembly of Riccia sorocarpa.</title>
        <authorList>
            <person name="Paukszto L."/>
        </authorList>
    </citation>
    <scope>NUCLEOTIDE SEQUENCE [LARGE SCALE GENOMIC DNA]</scope>
    <source>
        <strain evidence="2">LP-2024</strain>
        <tissue evidence="2">Aerial parts of the thallus</tissue>
    </source>
</reference>
<dbReference type="AlphaFoldDB" id="A0ABD3H9N5"/>
<gene>
    <name evidence="2" type="ORF">R1sor_014447</name>
</gene>
<accession>A0ABD3H9N5</accession>
<dbReference type="Proteomes" id="UP001633002">
    <property type="component" value="Unassembled WGS sequence"/>
</dbReference>
<dbReference type="EMBL" id="JBJQOH010000004">
    <property type="protein sequence ID" value="KAL3688138.1"/>
    <property type="molecule type" value="Genomic_DNA"/>
</dbReference>
<feature type="coiled-coil region" evidence="1">
    <location>
        <begin position="265"/>
        <end position="393"/>
    </location>
</feature>
<comment type="caution">
    <text evidence="2">The sequence shown here is derived from an EMBL/GenBank/DDBJ whole genome shotgun (WGS) entry which is preliminary data.</text>
</comment>
<keyword evidence="1" id="KW-0175">Coiled coil</keyword>
<evidence type="ECO:0000313" key="3">
    <source>
        <dbReference type="Proteomes" id="UP001633002"/>
    </source>
</evidence>